<gene>
    <name evidence="1" type="ORF">DdX_17952</name>
</gene>
<organism evidence="1 2">
    <name type="scientific">Ditylenchus destructor</name>
    <dbReference type="NCBI Taxonomy" id="166010"/>
    <lineage>
        <taxon>Eukaryota</taxon>
        <taxon>Metazoa</taxon>
        <taxon>Ecdysozoa</taxon>
        <taxon>Nematoda</taxon>
        <taxon>Chromadorea</taxon>
        <taxon>Rhabditida</taxon>
        <taxon>Tylenchina</taxon>
        <taxon>Tylenchomorpha</taxon>
        <taxon>Sphaerularioidea</taxon>
        <taxon>Anguinidae</taxon>
        <taxon>Anguininae</taxon>
        <taxon>Ditylenchus</taxon>
    </lineage>
</organism>
<evidence type="ECO:0000313" key="2">
    <source>
        <dbReference type="Proteomes" id="UP001201812"/>
    </source>
</evidence>
<dbReference type="AlphaFoldDB" id="A0AAD4MLK6"/>
<accession>A0AAD4MLK6</accession>
<protein>
    <submittedName>
        <fullName evidence="1">Uncharacterized protein</fullName>
    </submittedName>
</protein>
<comment type="caution">
    <text evidence="1">The sequence shown here is derived from an EMBL/GenBank/DDBJ whole genome shotgun (WGS) entry which is preliminary data.</text>
</comment>
<dbReference type="EMBL" id="JAKKPZ010000222">
    <property type="protein sequence ID" value="KAI1698358.1"/>
    <property type="molecule type" value="Genomic_DNA"/>
</dbReference>
<dbReference type="Proteomes" id="UP001201812">
    <property type="component" value="Unassembled WGS sequence"/>
</dbReference>
<evidence type="ECO:0000313" key="1">
    <source>
        <dbReference type="EMBL" id="KAI1698358.1"/>
    </source>
</evidence>
<name>A0AAD4MLK6_9BILA</name>
<sequence length="225" mass="25498">MECSRPGKLQRTGGWSSLTKHVKAKADESFSNQVQYRVPLRRTVSVLDEQKFRCAARIRAQSLPLGDTRRLVPVSPRRFAFSGIYGFRKSGKSWIWGVVRGEAAGGPRRRPRVFISVILLTRRREVGPHWSEKYEVDPPWSCPLSHVSVCFFGGSLTPRLLLQRWLGRLRDSSGKIHNVFNGFLLCLMLSFCDVQRFFSELRHYGGPVHGKGVAEIFASDPAVLL</sequence>
<proteinExistence type="predicted"/>
<keyword evidence="2" id="KW-1185">Reference proteome</keyword>
<reference evidence="1" key="1">
    <citation type="submission" date="2022-01" db="EMBL/GenBank/DDBJ databases">
        <title>Genome Sequence Resource for Two Populations of Ditylenchus destructor, the Migratory Endoparasitic Phytonematode.</title>
        <authorList>
            <person name="Zhang H."/>
            <person name="Lin R."/>
            <person name="Xie B."/>
        </authorList>
    </citation>
    <scope>NUCLEOTIDE SEQUENCE</scope>
    <source>
        <strain evidence="1">BazhouSP</strain>
    </source>
</reference>